<dbReference type="EMBL" id="AODF01000007">
    <property type="protein sequence ID" value="EUJ33137.1"/>
    <property type="molecule type" value="Genomic_DNA"/>
</dbReference>
<protein>
    <submittedName>
        <fullName evidence="1">Uncharacterized protein</fullName>
    </submittedName>
</protein>
<keyword evidence="2" id="KW-1185">Reference proteome</keyword>
<name>A0ABP3AZY3_9LIST</name>
<sequence>MDSFKRGQVFYLKRGYLKDLDHLLFAPLKQKLGEMVGEGKAVEATNLSEAEQKTYKNDRDYIKFYV</sequence>
<evidence type="ECO:0000313" key="2">
    <source>
        <dbReference type="Proteomes" id="UP000019249"/>
    </source>
</evidence>
<comment type="caution">
    <text evidence="1">The sequence shown here is derived from an EMBL/GenBank/DDBJ whole genome shotgun (WGS) entry which is preliminary data.</text>
</comment>
<dbReference type="RefSeq" id="WP_036096518.1">
    <property type="nucleotide sequence ID" value="NZ_AODF01000007.1"/>
</dbReference>
<accession>A0ABP3AZY3</accession>
<dbReference type="Proteomes" id="UP000019249">
    <property type="component" value="Unassembled WGS sequence"/>
</dbReference>
<proteinExistence type="predicted"/>
<reference evidence="1 2" key="1">
    <citation type="journal article" date="2014" name="Int. J. Syst. Evol. Microbiol.">
        <title>Listeria floridensis sp. nov., Listeria aquatica sp. nov., Listeria cornellensis sp. nov., Listeria riparia sp. nov. and Listeria grandensis sp. nov., from agricultural and natural environments.</title>
        <authorList>
            <person name="den Bakker H.C."/>
            <person name="Warchocki S."/>
            <person name="Wright E.M."/>
            <person name="Allred A.F."/>
            <person name="Ahlstrom C."/>
            <person name="Manuel C.S."/>
            <person name="Stasiewicz M.J."/>
            <person name="Burrell A."/>
            <person name="Roof S."/>
            <person name="Strawn L."/>
            <person name="Fortes E.D."/>
            <person name="Nightingale K.K."/>
            <person name="Kephart D."/>
            <person name="Wiedmann M."/>
        </authorList>
    </citation>
    <scope>NUCLEOTIDE SEQUENCE [LARGE SCALE GENOMIC DNA]</scope>
    <source>
        <strain evidence="1 2">FSL S10-1187</strain>
    </source>
</reference>
<organism evidence="1 2">
    <name type="scientific">Listeria floridensis FSL S10-1187</name>
    <dbReference type="NCBI Taxonomy" id="1265817"/>
    <lineage>
        <taxon>Bacteria</taxon>
        <taxon>Bacillati</taxon>
        <taxon>Bacillota</taxon>
        <taxon>Bacilli</taxon>
        <taxon>Bacillales</taxon>
        <taxon>Listeriaceae</taxon>
        <taxon>Listeria</taxon>
    </lineage>
</organism>
<gene>
    <name evidence="1" type="ORF">MFLO_04320</name>
</gene>
<evidence type="ECO:0000313" key="1">
    <source>
        <dbReference type="EMBL" id="EUJ33137.1"/>
    </source>
</evidence>